<dbReference type="GO" id="GO:0005975">
    <property type="term" value="P:carbohydrate metabolic process"/>
    <property type="evidence" value="ECO:0007669"/>
    <property type="project" value="UniProtKB-ARBA"/>
</dbReference>
<dbReference type="Pfam" id="PF18911">
    <property type="entry name" value="PKD_4"/>
    <property type="match status" value="1"/>
</dbReference>
<gene>
    <name evidence="4" type="ORF">KDL01_10030</name>
</gene>
<feature type="region of interest" description="Disordered" evidence="1">
    <location>
        <begin position="324"/>
        <end position="378"/>
    </location>
</feature>
<accession>A0A941ER55</accession>
<dbReference type="InterPro" id="IPR012334">
    <property type="entry name" value="Pectin_lyas_fold"/>
</dbReference>
<evidence type="ECO:0000313" key="4">
    <source>
        <dbReference type="EMBL" id="MBR7833604.1"/>
    </source>
</evidence>
<evidence type="ECO:0000256" key="2">
    <source>
        <dbReference type="SAM" id="SignalP"/>
    </source>
</evidence>
<dbReference type="RefSeq" id="WP_212528125.1">
    <property type="nucleotide sequence ID" value="NZ_JAGSOG010000035.1"/>
</dbReference>
<dbReference type="SUPFAM" id="SSF49299">
    <property type="entry name" value="PKD domain"/>
    <property type="match status" value="2"/>
</dbReference>
<proteinExistence type="predicted"/>
<reference evidence="4" key="1">
    <citation type="submission" date="2021-04" db="EMBL/GenBank/DDBJ databases">
        <title>Genome based classification of Actinospica acidithermotolerans sp. nov., an actinobacterium isolated from an Indonesian hot spring.</title>
        <authorList>
            <person name="Kusuma A.B."/>
            <person name="Putra K.E."/>
            <person name="Nafisah S."/>
            <person name="Loh J."/>
            <person name="Nouioui I."/>
            <person name="Goodfellow M."/>
        </authorList>
    </citation>
    <scope>NUCLEOTIDE SEQUENCE</scope>
    <source>
        <strain evidence="4">CSCA 57</strain>
    </source>
</reference>
<dbReference type="InterPro" id="IPR011050">
    <property type="entry name" value="Pectin_lyase_fold/virulence"/>
</dbReference>
<dbReference type="Gene3D" id="2.60.40.10">
    <property type="entry name" value="Immunoglobulins"/>
    <property type="match status" value="2"/>
</dbReference>
<dbReference type="InterPro" id="IPR035986">
    <property type="entry name" value="PKD_dom_sf"/>
</dbReference>
<evidence type="ECO:0000313" key="5">
    <source>
        <dbReference type="Proteomes" id="UP000675781"/>
    </source>
</evidence>
<comment type="caution">
    <text evidence="4">The sequence shown here is derived from an EMBL/GenBank/DDBJ whole genome shotgun (WGS) entry which is preliminary data.</text>
</comment>
<keyword evidence="2" id="KW-0732">Signal</keyword>
<dbReference type="AlphaFoldDB" id="A0A941ER55"/>
<feature type="domain" description="PKD" evidence="3">
    <location>
        <begin position="417"/>
        <end position="484"/>
    </location>
</feature>
<protein>
    <submittedName>
        <fullName evidence="4">Right-handed parallel beta-helix repeat-containing protein</fullName>
    </submittedName>
</protein>
<keyword evidence="5" id="KW-1185">Reference proteome</keyword>
<evidence type="ECO:0000256" key="1">
    <source>
        <dbReference type="SAM" id="MobiDB-lite"/>
    </source>
</evidence>
<dbReference type="EMBL" id="JAGSOG010000035">
    <property type="protein sequence ID" value="MBR7833604.1"/>
    <property type="molecule type" value="Genomic_DNA"/>
</dbReference>
<evidence type="ECO:0000259" key="3">
    <source>
        <dbReference type="PROSITE" id="PS50093"/>
    </source>
</evidence>
<dbReference type="InterPro" id="IPR013783">
    <property type="entry name" value="Ig-like_fold"/>
</dbReference>
<feature type="compositionally biased region" description="Polar residues" evidence="1">
    <location>
        <begin position="325"/>
        <end position="345"/>
    </location>
</feature>
<name>A0A941ER55_9ACTN</name>
<dbReference type="PROSITE" id="PS50093">
    <property type="entry name" value="PKD"/>
    <property type="match status" value="2"/>
</dbReference>
<sequence length="943" mass="94365">MPSHQRRVAFATAALVCAGSAFGPVVAQADSTGSFYVNNAAAADCSDSTTDSATTPYCTIQAAVTAATAPGDTVTVSPGTYAPFTVTASGTAAAPITVEATTGTGIALVAPYAAITATSSSAVTLDGASHVSIQGFRITEQSNNNAVAVTGSTDDTVDSTYVTMTGDQSAPIVAIGSGSSSITLSRDYLSGTTTGGAVSVQGGSDDVITTDYMVDQIGSGVVLNGTTSSDVTSNTFRSSCGTAIGLTNGSTSGSVENNVAQVLSTQPTLCGATNADEVSLSVDAASASGTSADYNDMALNGSRTEVYSWAGTFYSKSAALDAATGQGSHDSNLSTATASIDSANSDAPGELSTDILDRPRNDDPDVANTGTGTFGYYDRGDEETVESISNAPAANWPEQAPVGGVGTYAVTASDGWGNAFTCTYDFGDGSAPVTVTPDASGMCSAQHAFSATGSYTGSVRIDSVNGMLAETAFTVKVVADTPLTPNVTVAAQGAEGVQVDAETSTDGWTISKCSVDFGDGTAPSVANVTGCLFDHTYAQPGTYTVTTTLTDSDGNQRTATDTFSTAATEFTPVTPTRILDTRSGTGVAAAGAVAPEGQVRLKIAGVDGLPSTGVTAVALNVTATEATKSGVITACPDGSALPGVSNVDFHADQNVANTVIVAVGADGYVDLANVSTGKTHVIADLEGYYSATGDSGYHSISPTRVLDTRKTAVVPAGSTVKVKLSSYAGISAAMFNVTVVDATGNGFVTAAPDGGATPATSNVNYLAGQTVPNEVVVSVGADGYVDFTNSGKGQADLVVDLDGYFTTGSGDYFVPIDPERSVDSRNSLDFIGALGADETIPAEIAGVCPPLDCATKGIEIPMGASAVAANLTVVSPTANGFITVFPADGSTAPTASVLNFLAGQQTQNAITVGLGSTNGEFDVDNASKGLTQVVVDVFGYYGS</sequence>
<dbReference type="Gene3D" id="2.160.20.10">
    <property type="entry name" value="Single-stranded right-handed beta-helix, Pectin lyase-like"/>
    <property type="match status" value="1"/>
</dbReference>
<feature type="chain" id="PRO_5037828472" evidence="2">
    <location>
        <begin position="30"/>
        <end position="943"/>
    </location>
</feature>
<feature type="domain" description="PKD" evidence="3">
    <location>
        <begin position="516"/>
        <end position="560"/>
    </location>
</feature>
<dbReference type="SUPFAM" id="SSF51126">
    <property type="entry name" value="Pectin lyase-like"/>
    <property type="match status" value="1"/>
</dbReference>
<organism evidence="4 5">
    <name type="scientific">Actinospica durhamensis</name>
    <dbReference type="NCBI Taxonomy" id="1508375"/>
    <lineage>
        <taxon>Bacteria</taxon>
        <taxon>Bacillati</taxon>
        <taxon>Actinomycetota</taxon>
        <taxon>Actinomycetes</taxon>
        <taxon>Catenulisporales</taxon>
        <taxon>Actinospicaceae</taxon>
        <taxon>Actinospica</taxon>
    </lineage>
</organism>
<dbReference type="Proteomes" id="UP000675781">
    <property type="component" value="Unassembled WGS sequence"/>
</dbReference>
<feature type="signal peptide" evidence="2">
    <location>
        <begin position="1"/>
        <end position="29"/>
    </location>
</feature>
<dbReference type="InterPro" id="IPR000601">
    <property type="entry name" value="PKD_dom"/>
</dbReference>